<dbReference type="InterPro" id="IPR050224">
    <property type="entry name" value="TALE_homeobox"/>
</dbReference>
<dbReference type="SMART" id="SM00389">
    <property type="entry name" value="HOX"/>
    <property type="match status" value="1"/>
</dbReference>
<evidence type="ECO:0000256" key="4">
    <source>
        <dbReference type="PROSITE-ProRule" id="PRU00108"/>
    </source>
</evidence>
<keyword evidence="2 4" id="KW-0371">Homeobox</keyword>
<organism evidence="6">
    <name type="scientific">Aphanomyces invadans</name>
    <dbReference type="NCBI Taxonomy" id="157072"/>
    <lineage>
        <taxon>Eukaryota</taxon>
        <taxon>Sar</taxon>
        <taxon>Stramenopiles</taxon>
        <taxon>Oomycota</taxon>
        <taxon>Saprolegniomycetes</taxon>
        <taxon>Saprolegniales</taxon>
        <taxon>Verrucalvaceae</taxon>
        <taxon>Aphanomyces</taxon>
    </lineage>
</organism>
<dbReference type="EMBL" id="KI913971">
    <property type="protein sequence ID" value="ETV97933.1"/>
    <property type="molecule type" value="Genomic_DNA"/>
</dbReference>
<dbReference type="VEuPathDB" id="FungiDB:H310_09248"/>
<evidence type="ECO:0000256" key="2">
    <source>
        <dbReference type="ARBA" id="ARBA00023155"/>
    </source>
</evidence>
<dbReference type="PROSITE" id="PS50071">
    <property type="entry name" value="HOMEOBOX_2"/>
    <property type="match status" value="1"/>
</dbReference>
<evidence type="ECO:0000256" key="1">
    <source>
        <dbReference type="ARBA" id="ARBA00023125"/>
    </source>
</evidence>
<reference evidence="6" key="1">
    <citation type="submission" date="2013-12" db="EMBL/GenBank/DDBJ databases">
        <title>The Genome Sequence of Aphanomyces invadans NJM9701.</title>
        <authorList>
            <consortium name="The Broad Institute Genomics Platform"/>
            <person name="Russ C."/>
            <person name="Tyler B."/>
            <person name="van West P."/>
            <person name="Dieguez-Uribeondo J."/>
            <person name="Young S.K."/>
            <person name="Zeng Q."/>
            <person name="Gargeya S."/>
            <person name="Fitzgerald M."/>
            <person name="Abouelleil A."/>
            <person name="Alvarado L."/>
            <person name="Chapman S.B."/>
            <person name="Gainer-Dewar J."/>
            <person name="Goldberg J."/>
            <person name="Griggs A."/>
            <person name="Gujja S."/>
            <person name="Hansen M."/>
            <person name="Howarth C."/>
            <person name="Imamovic A."/>
            <person name="Ireland A."/>
            <person name="Larimer J."/>
            <person name="McCowan C."/>
            <person name="Murphy C."/>
            <person name="Pearson M."/>
            <person name="Poon T.W."/>
            <person name="Priest M."/>
            <person name="Roberts A."/>
            <person name="Saif S."/>
            <person name="Shea T."/>
            <person name="Sykes S."/>
            <person name="Wortman J."/>
            <person name="Nusbaum C."/>
            <person name="Birren B."/>
        </authorList>
    </citation>
    <scope>NUCLEOTIDE SEQUENCE [LARGE SCALE GENOMIC DNA]</scope>
    <source>
        <strain evidence="6">NJM9701</strain>
    </source>
</reference>
<accession>A0A024TVA3</accession>
<dbReference type="PANTHER" id="PTHR11850">
    <property type="entry name" value="HOMEOBOX PROTEIN TRANSCRIPTION FACTORS"/>
    <property type="match status" value="1"/>
</dbReference>
<dbReference type="STRING" id="157072.A0A024TVA3"/>
<dbReference type="InterPro" id="IPR008422">
    <property type="entry name" value="KN_HD"/>
</dbReference>
<dbReference type="CDD" id="cd00086">
    <property type="entry name" value="homeodomain"/>
    <property type="match status" value="1"/>
</dbReference>
<name>A0A024TVA3_9STRA</name>
<dbReference type="GeneID" id="20086298"/>
<dbReference type="AlphaFoldDB" id="A0A024TVA3"/>
<dbReference type="GO" id="GO:0005634">
    <property type="term" value="C:nucleus"/>
    <property type="evidence" value="ECO:0007669"/>
    <property type="project" value="UniProtKB-SubCell"/>
</dbReference>
<dbReference type="GO" id="GO:0003677">
    <property type="term" value="F:DNA binding"/>
    <property type="evidence" value="ECO:0007669"/>
    <property type="project" value="UniProtKB-UniRule"/>
</dbReference>
<dbReference type="InterPro" id="IPR009057">
    <property type="entry name" value="Homeodomain-like_sf"/>
</dbReference>
<dbReference type="InterPro" id="IPR001356">
    <property type="entry name" value="HD"/>
</dbReference>
<proteinExistence type="predicted"/>
<feature type="DNA-binding region" description="Homeobox" evidence="4">
    <location>
        <begin position="143"/>
        <end position="205"/>
    </location>
</feature>
<sequence length="227" mass="25472">MTLPNLPNYSPRPSCHRRLDAEPPGSLLDVVQAHPFTPLIRRAMAALAIPSGPVFGSGFTFPTKRELAKLIAQAQAPVCAKVTPTLLVLLTLHVKLLRYVQELSHRISETLARSSLVRTSSSSTCSSSSPLSIKSCDSDDDERKVKRARLARQSNEFMTAWFLAHKSNPYPTAKERAEIAALTHLSDTQVKNWFANMRKRHWKPPQPDKKPRCFIDVMLRRDPTHEG</sequence>
<dbReference type="OrthoDB" id="10056939at2759"/>
<dbReference type="Pfam" id="PF05920">
    <property type="entry name" value="Homeobox_KN"/>
    <property type="match status" value="1"/>
</dbReference>
<feature type="domain" description="Homeobox" evidence="5">
    <location>
        <begin position="141"/>
        <end position="204"/>
    </location>
</feature>
<dbReference type="InterPro" id="IPR017970">
    <property type="entry name" value="Homeobox_CS"/>
</dbReference>
<keyword evidence="3 4" id="KW-0539">Nucleus</keyword>
<dbReference type="Gene3D" id="1.10.10.60">
    <property type="entry name" value="Homeodomain-like"/>
    <property type="match status" value="1"/>
</dbReference>
<evidence type="ECO:0000259" key="5">
    <source>
        <dbReference type="PROSITE" id="PS50071"/>
    </source>
</evidence>
<gene>
    <name evidence="6" type="ORF">H310_09248</name>
</gene>
<dbReference type="GO" id="GO:0000981">
    <property type="term" value="F:DNA-binding transcription factor activity, RNA polymerase II-specific"/>
    <property type="evidence" value="ECO:0007669"/>
    <property type="project" value="InterPro"/>
</dbReference>
<dbReference type="eggNOG" id="KOG0773">
    <property type="taxonomic scope" value="Eukaryota"/>
</dbReference>
<evidence type="ECO:0000313" key="6">
    <source>
        <dbReference type="EMBL" id="ETV97933.1"/>
    </source>
</evidence>
<dbReference type="SUPFAM" id="SSF46689">
    <property type="entry name" value="Homeodomain-like"/>
    <property type="match status" value="1"/>
</dbReference>
<keyword evidence="1 4" id="KW-0238">DNA-binding</keyword>
<evidence type="ECO:0000256" key="3">
    <source>
        <dbReference type="ARBA" id="ARBA00023242"/>
    </source>
</evidence>
<dbReference type="RefSeq" id="XP_008873494.1">
    <property type="nucleotide sequence ID" value="XM_008875272.1"/>
</dbReference>
<comment type="subcellular location">
    <subcellularLocation>
        <location evidence="4">Nucleus</location>
    </subcellularLocation>
</comment>
<protein>
    <recommendedName>
        <fullName evidence="5">Homeobox domain-containing protein</fullName>
    </recommendedName>
</protein>
<dbReference type="PROSITE" id="PS00027">
    <property type="entry name" value="HOMEOBOX_1"/>
    <property type="match status" value="1"/>
</dbReference>